<dbReference type="WBParaSite" id="EVEC_0000654201-mRNA-1">
    <property type="protein sequence ID" value="EVEC_0000654201-mRNA-1"/>
    <property type="gene ID" value="EVEC_0000654201"/>
</dbReference>
<evidence type="ECO:0000313" key="8">
    <source>
        <dbReference type="WBParaSite" id="EVEC_0000654201-mRNA-1"/>
    </source>
</evidence>
<keyword evidence="7" id="KW-1185">Reference proteome</keyword>
<comment type="subcellular location">
    <subcellularLocation>
        <location evidence="1">Nucleus</location>
    </subcellularLocation>
</comment>
<gene>
    <name evidence="6" type="ORF">EVEC_LOCUS6116</name>
</gene>
<reference evidence="6 7" key="2">
    <citation type="submission" date="2018-10" db="EMBL/GenBank/DDBJ databases">
        <authorList>
            <consortium name="Pathogen Informatics"/>
        </authorList>
    </citation>
    <scope>NUCLEOTIDE SEQUENCE [LARGE SCALE GENOMIC DNA]</scope>
</reference>
<dbReference type="STRING" id="51028.A0A0N4V875"/>
<comment type="similarity">
    <text evidence="2 5">Belongs to the CGI121/TPRKB family.</text>
</comment>
<dbReference type="OrthoDB" id="329139at2759"/>
<dbReference type="Gene3D" id="3.30.2380.10">
    <property type="entry name" value="CGI121/TPRKB"/>
    <property type="match status" value="1"/>
</dbReference>
<dbReference type="Proteomes" id="UP000274131">
    <property type="component" value="Unassembled WGS sequence"/>
</dbReference>
<dbReference type="PANTHER" id="PTHR15840">
    <property type="entry name" value="CGI-121 FAMILY MEMBER"/>
    <property type="match status" value="1"/>
</dbReference>
<evidence type="ECO:0000313" key="6">
    <source>
        <dbReference type="EMBL" id="VDD91365.1"/>
    </source>
</evidence>
<dbReference type="PANTHER" id="PTHR15840:SF10">
    <property type="entry name" value="EKC_KEOPS COMPLEX SUBUNIT TPRKB"/>
    <property type="match status" value="1"/>
</dbReference>
<dbReference type="GO" id="GO:0005634">
    <property type="term" value="C:nucleus"/>
    <property type="evidence" value="ECO:0007669"/>
    <property type="project" value="UniProtKB-SubCell"/>
</dbReference>
<evidence type="ECO:0000313" key="7">
    <source>
        <dbReference type="Proteomes" id="UP000274131"/>
    </source>
</evidence>
<dbReference type="Pfam" id="PF08617">
    <property type="entry name" value="CGI-121"/>
    <property type="match status" value="1"/>
</dbReference>
<evidence type="ECO:0000256" key="4">
    <source>
        <dbReference type="ARBA" id="ARBA00023242"/>
    </source>
</evidence>
<dbReference type="GO" id="GO:0005829">
    <property type="term" value="C:cytosol"/>
    <property type="evidence" value="ECO:0007669"/>
    <property type="project" value="TreeGrafter"/>
</dbReference>
<dbReference type="InterPro" id="IPR036504">
    <property type="entry name" value="CGI121/TPRKB_sf"/>
</dbReference>
<evidence type="ECO:0000256" key="3">
    <source>
        <dbReference type="ARBA" id="ARBA00022694"/>
    </source>
</evidence>
<protein>
    <submittedName>
        <fullName evidence="8">EKC/KEOPS complex subunit TPRKB</fullName>
    </submittedName>
</protein>
<name>A0A0N4V875_ENTVE</name>
<dbReference type="EMBL" id="UXUI01008384">
    <property type="protein sequence ID" value="VDD91365.1"/>
    <property type="molecule type" value="Genomic_DNA"/>
</dbReference>
<proteinExistence type="inferred from homology"/>
<dbReference type="GO" id="GO:0002949">
    <property type="term" value="P:tRNA threonylcarbamoyladenosine modification"/>
    <property type="evidence" value="ECO:0007669"/>
    <property type="project" value="TreeGrafter"/>
</dbReference>
<dbReference type="GO" id="GO:0000408">
    <property type="term" value="C:EKC/KEOPS complex"/>
    <property type="evidence" value="ECO:0007669"/>
    <property type="project" value="TreeGrafter"/>
</dbReference>
<dbReference type="InterPro" id="IPR013926">
    <property type="entry name" value="CGI121/TPRKB"/>
</dbReference>
<dbReference type="AlphaFoldDB" id="A0A0N4V875"/>
<evidence type="ECO:0000256" key="5">
    <source>
        <dbReference type="RuleBase" id="RU004398"/>
    </source>
</evidence>
<evidence type="ECO:0000256" key="2">
    <source>
        <dbReference type="ARBA" id="ARBA00005546"/>
    </source>
</evidence>
<keyword evidence="4 5" id="KW-0539">Nucleus</keyword>
<dbReference type="SUPFAM" id="SSF143870">
    <property type="entry name" value="PF0523-like"/>
    <property type="match status" value="1"/>
</dbReference>
<evidence type="ECO:0000256" key="1">
    <source>
        <dbReference type="ARBA" id="ARBA00004123"/>
    </source>
</evidence>
<organism evidence="8">
    <name type="scientific">Enterobius vermicularis</name>
    <name type="common">Human pinworm</name>
    <dbReference type="NCBI Taxonomy" id="51028"/>
    <lineage>
        <taxon>Eukaryota</taxon>
        <taxon>Metazoa</taxon>
        <taxon>Ecdysozoa</taxon>
        <taxon>Nematoda</taxon>
        <taxon>Chromadorea</taxon>
        <taxon>Rhabditida</taxon>
        <taxon>Spirurina</taxon>
        <taxon>Oxyuridomorpha</taxon>
        <taxon>Oxyuroidea</taxon>
        <taxon>Oxyuridae</taxon>
        <taxon>Enterobius</taxon>
    </lineage>
</organism>
<keyword evidence="3" id="KW-0819">tRNA processing</keyword>
<reference evidence="8" key="1">
    <citation type="submission" date="2017-02" db="UniProtKB">
        <authorList>
            <consortium name="WormBaseParasite"/>
        </authorList>
    </citation>
    <scope>IDENTIFICATION</scope>
</reference>
<accession>A0A0N4V875</accession>
<sequence length="184" mass="20740">MKLGASQLFELQPDPYDVSQKRYFRACIFRDVKNARELRQAVRDGTIDAALIKPELVLEVFILLAAANRAVHQAAHNRLYTRSLHAELIYSLSPSRNIAESLVTFGIAENSCDLIVGIFNDESGEKMIELAKRIDGVPVSLSQLPELANYQLIKKVYHVSEPEFNEETISDSIISRIVTKDFMS</sequence>